<evidence type="ECO:0000313" key="2">
    <source>
        <dbReference type="EMBL" id="MDJ1372802.1"/>
    </source>
</evidence>
<keyword evidence="2" id="KW-0378">Hydrolase</keyword>
<proteinExistence type="predicted"/>
<organism evidence="2 3">
    <name type="scientific">Gulosibacter molinativorax</name>
    <dbReference type="NCBI Taxonomy" id="256821"/>
    <lineage>
        <taxon>Bacteria</taxon>
        <taxon>Bacillati</taxon>
        <taxon>Actinomycetota</taxon>
        <taxon>Actinomycetes</taxon>
        <taxon>Micrococcales</taxon>
        <taxon>Microbacteriaceae</taxon>
        <taxon>Gulosibacter</taxon>
    </lineage>
</organism>
<dbReference type="InterPro" id="IPR013830">
    <property type="entry name" value="SGNH_hydro"/>
</dbReference>
<keyword evidence="3" id="KW-1185">Reference proteome</keyword>
<dbReference type="Gene3D" id="3.40.50.1110">
    <property type="entry name" value="SGNH hydrolase"/>
    <property type="match status" value="1"/>
</dbReference>
<feature type="domain" description="SGNH hydrolase-type esterase" evidence="1">
    <location>
        <begin position="77"/>
        <end position="261"/>
    </location>
</feature>
<dbReference type="EMBL" id="PXVD01000060">
    <property type="protein sequence ID" value="MDJ1372802.1"/>
    <property type="molecule type" value="Genomic_DNA"/>
</dbReference>
<dbReference type="InterPro" id="IPR036514">
    <property type="entry name" value="SGNH_hydro_sf"/>
</dbReference>
<name>A0ABT7CC57_9MICO</name>
<evidence type="ECO:0000313" key="3">
    <source>
        <dbReference type="Proteomes" id="UP001170379"/>
    </source>
</evidence>
<sequence length="275" mass="29019">MCTIDVKPWSANNAHVTQVAIPDATGYSAFAIRSLLQGTWSDWDHYFSDAANAQKYALKSELSGRVSVWAGGSFIVLGDSVMANGAAALNAVRDELGFSSVENAAVAGRPMSDGSANGVGTVTTALTKSFVGHDLAIVAAGTNDFRLDMPVGTLGQIGDASFDRATFLGAYRTTIEHILTQNPTIRIMLSTPLQRDNASYDVNHVNAVGHKLLDYVDAVKEVGGLYGLPVYDAYANSGFTKLTLATLTSDGLHPNAAGYERLASAFSGFLWTVGS</sequence>
<dbReference type="SUPFAM" id="SSF52266">
    <property type="entry name" value="SGNH hydrolase"/>
    <property type="match status" value="1"/>
</dbReference>
<dbReference type="Pfam" id="PF13472">
    <property type="entry name" value="Lipase_GDSL_2"/>
    <property type="match status" value="1"/>
</dbReference>
<protein>
    <submittedName>
        <fullName evidence="2">SGNH/GDSL hydrolase family protein</fullName>
    </submittedName>
</protein>
<dbReference type="InterPro" id="IPR051532">
    <property type="entry name" value="Ester_Hydrolysis_Enzymes"/>
</dbReference>
<dbReference type="CDD" id="cd00229">
    <property type="entry name" value="SGNH_hydrolase"/>
    <property type="match status" value="1"/>
</dbReference>
<reference evidence="2" key="1">
    <citation type="submission" date="2018-03" db="EMBL/GenBank/DDBJ databases">
        <authorList>
            <person name="Nunes O.C."/>
            <person name="Lopes A.R."/>
            <person name="Froufe H."/>
            <person name="Munoz-Merida A."/>
            <person name="Barroso C."/>
            <person name="Egas C."/>
        </authorList>
    </citation>
    <scope>NUCLEOTIDE SEQUENCE</scope>
    <source>
        <strain evidence="2">ON4</strain>
    </source>
</reference>
<evidence type="ECO:0000259" key="1">
    <source>
        <dbReference type="Pfam" id="PF13472"/>
    </source>
</evidence>
<gene>
    <name evidence="2" type="ORF">C7K25_15820</name>
</gene>
<comment type="caution">
    <text evidence="2">The sequence shown here is derived from an EMBL/GenBank/DDBJ whole genome shotgun (WGS) entry which is preliminary data.</text>
</comment>
<dbReference type="Proteomes" id="UP001170379">
    <property type="component" value="Unassembled WGS sequence"/>
</dbReference>
<dbReference type="GO" id="GO:0016787">
    <property type="term" value="F:hydrolase activity"/>
    <property type="evidence" value="ECO:0007669"/>
    <property type="project" value="UniProtKB-KW"/>
</dbReference>
<reference evidence="2" key="2">
    <citation type="journal article" date="2022" name="Sci. Rep.">
        <title>In silico prediction of the enzymes involved in the degradation of the herbicide molinate by Gulosibacter molinativorax ON4T.</title>
        <authorList>
            <person name="Lopes A.R."/>
            <person name="Bunin E."/>
            <person name="Viana A.T."/>
            <person name="Froufe H."/>
            <person name="Munoz-Merida A."/>
            <person name="Pinho D."/>
            <person name="Figueiredo J."/>
            <person name="Barroso C."/>
            <person name="Vaz-Moreira I."/>
            <person name="Bellanger X."/>
            <person name="Egas C."/>
            <person name="Nunes O.C."/>
        </authorList>
    </citation>
    <scope>NUCLEOTIDE SEQUENCE</scope>
    <source>
        <strain evidence="2">ON4</strain>
    </source>
</reference>
<dbReference type="PANTHER" id="PTHR30383">
    <property type="entry name" value="THIOESTERASE 1/PROTEASE 1/LYSOPHOSPHOLIPASE L1"/>
    <property type="match status" value="1"/>
</dbReference>
<accession>A0ABT7CC57</accession>